<evidence type="ECO:0000313" key="1">
    <source>
        <dbReference type="EMBL" id="KAK4506871.1"/>
    </source>
</evidence>
<dbReference type="EMBL" id="JAXOVC010000001">
    <property type="protein sequence ID" value="KAK4506871.1"/>
    <property type="molecule type" value="Genomic_DNA"/>
</dbReference>
<accession>A0ABR0F0I5</accession>
<name>A0ABR0F0I5_ZASCE</name>
<gene>
    <name evidence="1" type="ORF">PRZ48_000604</name>
</gene>
<keyword evidence="2" id="KW-1185">Reference proteome</keyword>
<evidence type="ECO:0008006" key="3">
    <source>
        <dbReference type="Google" id="ProtNLM"/>
    </source>
</evidence>
<reference evidence="1 2" key="1">
    <citation type="journal article" date="2023" name="G3 (Bethesda)">
        <title>A chromosome-level genome assembly of Zasmidium syzygii isolated from banana leaves.</title>
        <authorList>
            <person name="van Westerhoven A.C."/>
            <person name="Mehrabi R."/>
            <person name="Talebi R."/>
            <person name="Steentjes M.B.F."/>
            <person name="Corcolon B."/>
            <person name="Chong P.A."/>
            <person name="Kema G.H.J."/>
            <person name="Seidl M.F."/>
        </authorList>
    </citation>
    <scope>NUCLEOTIDE SEQUENCE [LARGE SCALE GENOMIC DNA]</scope>
    <source>
        <strain evidence="1 2">P124</strain>
    </source>
</reference>
<comment type="caution">
    <text evidence="1">The sequence shown here is derived from an EMBL/GenBank/DDBJ whole genome shotgun (WGS) entry which is preliminary data.</text>
</comment>
<protein>
    <recommendedName>
        <fullName evidence="3">SnoaL-like domain-containing protein</fullName>
    </recommendedName>
</protein>
<organism evidence="1 2">
    <name type="scientific">Zasmidium cellare</name>
    <name type="common">Wine cellar mold</name>
    <name type="synonym">Racodium cellare</name>
    <dbReference type="NCBI Taxonomy" id="395010"/>
    <lineage>
        <taxon>Eukaryota</taxon>
        <taxon>Fungi</taxon>
        <taxon>Dikarya</taxon>
        <taxon>Ascomycota</taxon>
        <taxon>Pezizomycotina</taxon>
        <taxon>Dothideomycetes</taxon>
        <taxon>Dothideomycetidae</taxon>
        <taxon>Mycosphaerellales</taxon>
        <taxon>Mycosphaerellaceae</taxon>
        <taxon>Zasmidium</taxon>
    </lineage>
</organism>
<proteinExistence type="predicted"/>
<dbReference type="Proteomes" id="UP001305779">
    <property type="component" value="Unassembled WGS sequence"/>
</dbReference>
<sequence length="119" mass="13363">MSNTTKSTPAECPVDSQDPVAALLIPRHYAHIKAINERDWETLASYQWHVSPDFTADIMYSESINSWSDYINAFRTMTATTTPEFNISVLDVNVTVREHLDKAEVYLLATEEGRTPGVG</sequence>
<evidence type="ECO:0000313" key="2">
    <source>
        <dbReference type="Proteomes" id="UP001305779"/>
    </source>
</evidence>